<keyword evidence="1" id="KW-0472">Membrane</keyword>
<dbReference type="RefSeq" id="WP_133613761.1">
    <property type="nucleotide sequence ID" value="NZ_SNYW01000008.1"/>
</dbReference>
<dbReference type="Proteomes" id="UP000295783">
    <property type="component" value="Unassembled WGS sequence"/>
</dbReference>
<gene>
    <name evidence="2" type="ORF">A8950_2312</name>
</gene>
<sequence length="150" mass="15943">MSEKKKTAAAGRLEPVTNVGRQCALYLGLVALLAGGVAFVAPLDRTPAEAMDDTVMPLIGDFIMLPPLGAEEGAKATIATFYVTGDAAREMWDAFPMQPVEDECVGRWSKYGNGMVCYGDNGDGSPAEPPYECTFGIELTTQVLTLAQDC</sequence>
<keyword evidence="1" id="KW-1133">Transmembrane helix</keyword>
<organism evidence="2 3">
    <name type="scientific">Dongia mobilis</name>
    <dbReference type="NCBI Taxonomy" id="578943"/>
    <lineage>
        <taxon>Bacteria</taxon>
        <taxon>Pseudomonadati</taxon>
        <taxon>Pseudomonadota</taxon>
        <taxon>Alphaproteobacteria</taxon>
        <taxon>Rhodospirillales</taxon>
        <taxon>Dongiaceae</taxon>
        <taxon>Dongia</taxon>
    </lineage>
</organism>
<dbReference type="EMBL" id="SNYW01000008">
    <property type="protein sequence ID" value="TDQ82489.1"/>
    <property type="molecule type" value="Genomic_DNA"/>
</dbReference>
<dbReference type="OrthoDB" id="8704355at2"/>
<feature type="transmembrane region" description="Helical" evidence="1">
    <location>
        <begin position="24"/>
        <end position="43"/>
    </location>
</feature>
<reference evidence="2 3" key="1">
    <citation type="submission" date="2019-03" db="EMBL/GenBank/DDBJ databases">
        <title>Genomic Encyclopedia of Type Strains, Phase III (KMG-III): the genomes of soil and plant-associated and newly described type strains.</title>
        <authorList>
            <person name="Whitman W."/>
        </authorList>
    </citation>
    <scope>NUCLEOTIDE SEQUENCE [LARGE SCALE GENOMIC DNA]</scope>
    <source>
        <strain evidence="2 3">CGMCC 1.7660</strain>
    </source>
</reference>
<dbReference type="AlphaFoldDB" id="A0A4R6WN70"/>
<name>A0A4R6WN70_9PROT</name>
<keyword evidence="3" id="KW-1185">Reference proteome</keyword>
<proteinExistence type="predicted"/>
<comment type="caution">
    <text evidence="2">The sequence shown here is derived from an EMBL/GenBank/DDBJ whole genome shotgun (WGS) entry which is preliminary data.</text>
</comment>
<evidence type="ECO:0000313" key="2">
    <source>
        <dbReference type="EMBL" id="TDQ82489.1"/>
    </source>
</evidence>
<protein>
    <submittedName>
        <fullName evidence="2">Uncharacterized protein</fullName>
    </submittedName>
</protein>
<evidence type="ECO:0000256" key="1">
    <source>
        <dbReference type="SAM" id="Phobius"/>
    </source>
</evidence>
<keyword evidence="1" id="KW-0812">Transmembrane</keyword>
<evidence type="ECO:0000313" key="3">
    <source>
        <dbReference type="Proteomes" id="UP000295783"/>
    </source>
</evidence>
<accession>A0A4R6WN70</accession>